<evidence type="ECO:0000256" key="6">
    <source>
        <dbReference type="ARBA" id="ARBA00023128"/>
    </source>
</evidence>
<evidence type="ECO:0000313" key="16">
    <source>
        <dbReference type="Proteomes" id="UP000515788"/>
    </source>
</evidence>
<evidence type="ECO:0000256" key="5">
    <source>
        <dbReference type="ARBA" id="ARBA00023010"/>
    </source>
</evidence>
<evidence type="ECO:0000256" key="2">
    <source>
        <dbReference type="ARBA" id="ARBA00022692"/>
    </source>
</evidence>
<evidence type="ECO:0000259" key="14">
    <source>
        <dbReference type="PROSITE" id="PS50076"/>
    </source>
</evidence>
<keyword evidence="7" id="KW-0472">Membrane</keyword>
<dbReference type="GO" id="GO:0030150">
    <property type="term" value="P:protein import into mitochondrial matrix"/>
    <property type="evidence" value="ECO:0007669"/>
    <property type="project" value="TreeGrafter"/>
</dbReference>
<evidence type="ECO:0000256" key="1">
    <source>
        <dbReference type="ARBA" id="ARBA00004434"/>
    </source>
</evidence>
<evidence type="ECO:0000256" key="4">
    <source>
        <dbReference type="ARBA" id="ARBA00022989"/>
    </source>
</evidence>
<gene>
    <name evidence="15" type="ORF">HG536_0E04070</name>
</gene>
<evidence type="ECO:0000256" key="3">
    <source>
        <dbReference type="ARBA" id="ARBA00022792"/>
    </source>
</evidence>
<keyword evidence="2" id="KW-0812">Transmembrane</keyword>
<dbReference type="PANTHER" id="PTHR12763">
    <property type="match status" value="1"/>
</dbReference>
<dbReference type="Proteomes" id="UP000515788">
    <property type="component" value="Chromosome 5"/>
</dbReference>
<sequence>MSGNGVNDRNVLEVPQLPIPGENNSKLSKNETRVTYDTSNQQLVGPGKNGMDLYFDQALDYMGKHPVATGFGAFLTLYVVAGAYKSISTRISGGSASKAFLKGGFDSKMNAKEAFQILNLNEANLNKKKLKEVHRRIMLANHPDKGGSPYVATKINEAKDFLEKKVLRK</sequence>
<dbReference type="RefSeq" id="XP_037140170.1">
    <property type="nucleotide sequence ID" value="XM_037284274.1"/>
</dbReference>
<proteinExistence type="inferred from homology"/>
<reference evidence="15 16" key="1">
    <citation type="submission" date="2020-06" db="EMBL/GenBank/DDBJ databases">
        <title>The yeast mating-type switching endonuclease HO is a domesticated member of an unorthodox homing genetic element family.</title>
        <authorList>
            <person name="Coughlan A.Y."/>
            <person name="Lombardi L."/>
            <person name="Braun-Galleani S."/>
            <person name="Martos A.R."/>
            <person name="Galeote V."/>
            <person name="Bigey F."/>
            <person name="Dequin S."/>
            <person name="Byrne K.P."/>
            <person name="Wolfe K.H."/>
        </authorList>
    </citation>
    <scope>NUCLEOTIDE SEQUENCE [LARGE SCALE GENOMIC DNA]</scope>
    <source>
        <strain evidence="15 16">CBS764</strain>
    </source>
</reference>
<dbReference type="PANTHER" id="PTHR12763:SF28">
    <property type="entry name" value="GEO10507P1-RELATED"/>
    <property type="match status" value="1"/>
</dbReference>
<name>A0A7G3ZJ10_9SACH</name>
<dbReference type="InterPro" id="IPR036869">
    <property type="entry name" value="J_dom_sf"/>
</dbReference>
<evidence type="ECO:0000256" key="12">
    <source>
        <dbReference type="ARBA" id="ARBA00041716"/>
    </source>
</evidence>
<accession>A0A7G3ZJ10</accession>
<feature type="region of interest" description="Disordered" evidence="13">
    <location>
        <begin position="1"/>
        <end position="31"/>
    </location>
</feature>
<evidence type="ECO:0000256" key="11">
    <source>
        <dbReference type="ARBA" id="ARBA00040828"/>
    </source>
</evidence>
<keyword evidence="3" id="KW-0999">Mitochondrion inner membrane</keyword>
<protein>
    <recommendedName>
        <fullName evidence="11">Mitochondrial import inner membrane translocase subunit TIM14</fullName>
    </recommendedName>
    <alternativeName>
        <fullName evidence="12">Presequence translocated-associated motor subunit PAM18</fullName>
    </alternativeName>
</protein>
<keyword evidence="5" id="KW-0811">Translocation</keyword>
<dbReference type="GO" id="GO:0001671">
    <property type="term" value="F:ATPase activator activity"/>
    <property type="evidence" value="ECO:0007669"/>
    <property type="project" value="UniProtKB-ARBA"/>
</dbReference>
<dbReference type="OrthoDB" id="240298at2759"/>
<dbReference type="GeneID" id="59326692"/>
<dbReference type="GO" id="GO:0001405">
    <property type="term" value="C:PAM complex, Tim23 associated import motor"/>
    <property type="evidence" value="ECO:0007669"/>
    <property type="project" value="TreeGrafter"/>
</dbReference>
<keyword evidence="4" id="KW-1133">Transmembrane helix</keyword>
<keyword evidence="5" id="KW-0813">Transport</keyword>
<dbReference type="PROSITE" id="PS50076">
    <property type="entry name" value="DNAJ_2"/>
    <property type="match status" value="1"/>
</dbReference>
<keyword evidence="8" id="KW-0143">Chaperone</keyword>
<dbReference type="InterPro" id="IPR001623">
    <property type="entry name" value="DnaJ_domain"/>
</dbReference>
<dbReference type="SMART" id="SM00271">
    <property type="entry name" value="DnaJ"/>
    <property type="match status" value="1"/>
</dbReference>
<evidence type="ECO:0000313" key="15">
    <source>
        <dbReference type="EMBL" id="QLL33496.1"/>
    </source>
</evidence>
<dbReference type="KEGG" id="tgb:HG536_0E04070"/>
<comment type="similarity">
    <text evidence="10">Belongs to the TIM14 family.</text>
</comment>
<evidence type="ECO:0000256" key="7">
    <source>
        <dbReference type="ARBA" id="ARBA00023136"/>
    </source>
</evidence>
<evidence type="ECO:0000256" key="13">
    <source>
        <dbReference type="SAM" id="MobiDB-lite"/>
    </source>
</evidence>
<comment type="function">
    <text evidence="9">Essential component of the PAM complex, a complex required for the translocation of transit peptide-containing proteins from the inner membrane into the mitochondrial matrix in an ATP-dependent manner. In the complex, it is required to stimulate activity of mtHSP70 (SSC1).</text>
</comment>
<evidence type="ECO:0000256" key="10">
    <source>
        <dbReference type="ARBA" id="ARBA00038105"/>
    </source>
</evidence>
<dbReference type="Gene3D" id="1.10.287.110">
    <property type="entry name" value="DnaJ domain"/>
    <property type="match status" value="1"/>
</dbReference>
<organism evidence="15 16">
    <name type="scientific">Torulaspora globosa</name>
    <dbReference type="NCBI Taxonomy" id="48254"/>
    <lineage>
        <taxon>Eukaryota</taxon>
        <taxon>Fungi</taxon>
        <taxon>Dikarya</taxon>
        <taxon>Ascomycota</taxon>
        <taxon>Saccharomycotina</taxon>
        <taxon>Saccharomycetes</taxon>
        <taxon>Saccharomycetales</taxon>
        <taxon>Saccharomycetaceae</taxon>
        <taxon>Torulaspora</taxon>
    </lineage>
</organism>
<dbReference type="SUPFAM" id="SSF46565">
    <property type="entry name" value="Chaperone J-domain"/>
    <property type="match status" value="1"/>
</dbReference>
<feature type="domain" description="J" evidence="14">
    <location>
        <begin position="113"/>
        <end position="169"/>
    </location>
</feature>
<dbReference type="FunFam" id="1.10.287.110:FF:000001">
    <property type="entry name" value="Import inner membrane translocase subunit tim14"/>
    <property type="match status" value="1"/>
</dbReference>
<evidence type="ECO:0000256" key="8">
    <source>
        <dbReference type="ARBA" id="ARBA00023186"/>
    </source>
</evidence>
<dbReference type="EMBL" id="CP059250">
    <property type="protein sequence ID" value="QLL33496.1"/>
    <property type="molecule type" value="Genomic_DNA"/>
</dbReference>
<evidence type="ECO:0000256" key="9">
    <source>
        <dbReference type="ARBA" id="ARBA00037395"/>
    </source>
</evidence>
<comment type="subcellular location">
    <subcellularLocation>
        <location evidence="1">Mitochondrion inner membrane</location>
        <topology evidence="1">Single-pass membrane protein</topology>
    </subcellularLocation>
</comment>
<keyword evidence="5" id="KW-0653">Protein transport</keyword>
<dbReference type="AlphaFoldDB" id="A0A7G3ZJ10"/>
<keyword evidence="16" id="KW-1185">Reference proteome</keyword>
<keyword evidence="6" id="KW-0496">Mitochondrion</keyword>